<dbReference type="STRING" id="133412.A0A1R1YI11"/>
<dbReference type="PANTHER" id="PTHR14499">
    <property type="entry name" value="POTASSIUM CHANNEL TETRAMERIZATION DOMAIN-CONTAINING"/>
    <property type="match status" value="1"/>
</dbReference>
<dbReference type="OrthoDB" id="10025005at2759"/>
<accession>A0A1R1YI11</accession>
<dbReference type="Pfam" id="PF02214">
    <property type="entry name" value="BTB_2"/>
    <property type="match status" value="1"/>
</dbReference>
<dbReference type="Gene3D" id="3.30.710.10">
    <property type="entry name" value="Potassium Channel Kv1.1, Chain A"/>
    <property type="match status" value="1"/>
</dbReference>
<name>A0A1R1YI11_9FUNG</name>
<evidence type="ECO:0000313" key="2">
    <source>
        <dbReference type="EMBL" id="OMJ26514.1"/>
    </source>
</evidence>
<proteinExistence type="predicted"/>
<sequence length="279" mass="31702">MSNAVESQIICLNVGGIRYETNLNTFRRKPNTLLGSYFTDQKSYRPPNSNGEYFFDRNGKIFENILSWYRSDSSDISDFFGEDKMSDSAVREELDYFLIPYKDSFANLASRITIKSNSILEEFSQTILKLCIVATESCMAEFALYPPKQQGDYHCYGKYEFDSDAIKNVGFTPVQPLNSGFGSFLPPPRPGTNYKIPIPCTLFKELLPARRFDNPSWADKISKILKKQLPNIKIINDDYLWIITGFADEGNFSLNSSEIKGEKIATYPFSGNSDKNASK</sequence>
<dbReference type="EMBL" id="LSSN01000011">
    <property type="protein sequence ID" value="OMJ26514.1"/>
    <property type="molecule type" value="Genomic_DNA"/>
</dbReference>
<dbReference type="InterPro" id="IPR003131">
    <property type="entry name" value="T1-type_BTB"/>
</dbReference>
<dbReference type="CDD" id="cd18316">
    <property type="entry name" value="BTB_POZ_KCTD-like"/>
    <property type="match status" value="1"/>
</dbReference>
<dbReference type="GO" id="GO:0051260">
    <property type="term" value="P:protein homooligomerization"/>
    <property type="evidence" value="ECO:0007669"/>
    <property type="project" value="InterPro"/>
</dbReference>
<feature type="domain" description="Potassium channel tetramerisation-type BTB" evidence="1">
    <location>
        <begin position="10"/>
        <end position="100"/>
    </location>
</feature>
<organism evidence="2 3">
    <name type="scientific">Smittium culicis</name>
    <dbReference type="NCBI Taxonomy" id="133412"/>
    <lineage>
        <taxon>Eukaryota</taxon>
        <taxon>Fungi</taxon>
        <taxon>Fungi incertae sedis</taxon>
        <taxon>Zoopagomycota</taxon>
        <taxon>Kickxellomycotina</taxon>
        <taxon>Harpellomycetes</taxon>
        <taxon>Harpellales</taxon>
        <taxon>Legeriomycetaceae</taxon>
        <taxon>Smittium</taxon>
    </lineage>
</organism>
<protein>
    <submittedName>
        <fullName evidence="2">BTB/POZ domain-containing protein KCTD7</fullName>
    </submittedName>
</protein>
<dbReference type="InterPro" id="IPR011333">
    <property type="entry name" value="SKP1/BTB/POZ_sf"/>
</dbReference>
<reference evidence="2 3" key="1">
    <citation type="submission" date="2017-01" db="EMBL/GenBank/DDBJ databases">
        <authorList>
            <person name="Mah S.A."/>
            <person name="Swanson W.J."/>
            <person name="Moy G.W."/>
            <person name="Vacquier V.D."/>
        </authorList>
    </citation>
    <scope>NUCLEOTIDE SEQUENCE [LARGE SCALE GENOMIC DNA]</scope>
    <source>
        <strain evidence="2 3">GSMNP</strain>
    </source>
</reference>
<evidence type="ECO:0000313" key="3">
    <source>
        <dbReference type="Proteomes" id="UP000187283"/>
    </source>
</evidence>
<dbReference type="AlphaFoldDB" id="A0A1R1YI11"/>
<comment type="caution">
    <text evidence="2">The sequence shown here is derived from an EMBL/GenBank/DDBJ whole genome shotgun (WGS) entry which is preliminary data.</text>
</comment>
<dbReference type="SUPFAM" id="SSF54695">
    <property type="entry name" value="POZ domain"/>
    <property type="match status" value="1"/>
</dbReference>
<keyword evidence="3" id="KW-1185">Reference proteome</keyword>
<dbReference type="Proteomes" id="UP000187283">
    <property type="component" value="Unassembled WGS sequence"/>
</dbReference>
<gene>
    <name evidence="2" type="ORF">AYI70_g104</name>
</gene>
<dbReference type="PANTHER" id="PTHR14499:SF136">
    <property type="entry name" value="GH08630P"/>
    <property type="match status" value="1"/>
</dbReference>
<evidence type="ECO:0000259" key="1">
    <source>
        <dbReference type="Pfam" id="PF02214"/>
    </source>
</evidence>